<sequence length="264" mass="30557">MADLLPMMPSMTNAYVVWPELYTCLVDAARVTVSVMDMELTQTAELVDAKYNRPRKLYGGPEETIYFRREVRKSSFRKFGSDWSVSVSRAGDFFLYSWLDITLPSGKLNNNDPNKRLHWTHKVGLNMLKHVSLTFNNICAFSFDKISMDFWTNFTTPTSHPRTSNGTNPSAPTNATDAAAFGPTHLPSHGYNQYQYRLYHLRNESRAQLFQAKISGRIRTYYGFKGLIRILDRIWRYERLPNHSFRPRLTAQSNTQSVKDIAYQ</sequence>
<evidence type="ECO:0000259" key="1">
    <source>
        <dbReference type="Pfam" id="PF16903"/>
    </source>
</evidence>
<keyword evidence="3" id="KW-1185">Reference proteome</keyword>
<organism evidence="2 3">
    <name type="scientific">Sphaeroforma arctica JP610</name>
    <dbReference type="NCBI Taxonomy" id="667725"/>
    <lineage>
        <taxon>Eukaryota</taxon>
        <taxon>Ichthyosporea</taxon>
        <taxon>Ichthyophonida</taxon>
        <taxon>Sphaeroforma</taxon>
    </lineage>
</organism>
<evidence type="ECO:0000313" key="3">
    <source>
        <dbReference type="Proteomes" id="UP000054560"/>
    </source>
</evidence>
<name>A0A0L0GCN3_9EUKA</name>
<dbReference type="Proteomes" id="UP000054560">
    <property type="component" value="Unassembled WGS sequence"/>
</dbReference>
<dbReference type="AlphaFoldDB" id="A0A0L0GCN3"/>
<feature type="domain" description="Major capsid protein N-terminal" evidence="1">
    <location>
        <begin position="76"/>
        <end position="170"/>
    </location>
</feature>
<accession>A0A0L0GCN3</accession>
<protein>
    <recommendedName>
        <fullName evidence="1">Major capsid protein N-terminal domain-containing protein</fullName>
    </recommendedName>
</protein>
<evidence type="ECO:0000313" key="2">
    <source>
        <dbReference type="EMBL" id="KNC86664.1"/>
    </source>
</evidence>
<dbReference type="Pfam" id="PF16903">
    <property type="entry name" value="Capsid_N"/>
    <property type="match status" value="1"/>
</dbReference>
<gene>
    <name evidence="2" type="ORF">SARC_01201</name>
</gene>
<dbReference type="Gene3D" id="2.70.9.10">
    <property type="entry name" value="Adenovirus Type 2 Hexon, domain 4"/>
    <property type="match status" value="1"/>
</dbReference>
<dbReference type="SUPFAM" id="SSF49749">
    <property type="entry name" value="Group II dsDNA viruses VP"/>
    <property type="match status" value="1"/>
</dbReference>
<dbReference type="GeneID" id="25901705"/>
<dbReference type="InterPro" id="IPR016112">
    <property type="entry name" value="VP_dsDNA_II"/>
</dbReference>
<dbReference type="InterPro" id="IPR031654">
    <property type="entry name" value="Capsid_N"/>
</dbReference>
<dbReference type="RefSeq" id="XP_014160566.1">
    <property type="nucleotide sequence ID" value="XM_014305091.1"/>
</dbReference>
<proteinExistence type="predicted"/>
<dbReference type="EMBL" id="KQ241642">
    <property type="protein sequence ID" value="KNC86664.1"/>
    <property type="molecule type" value="Genomic_DNA"/>
</dbReference>
<reference evidence="2 3" key="1">
    <citation type="submission" date="2011-02" db="EMBL/GenBank/DDBJ databases">
        <title>The Genome Sequence of Sphaeroforma arctica JP610.</title>
        <authorList>
            <consortium name="The Broad Institute Genome Sequencing Platform"/>
            <person name="Russ C."/>
            <person name="Cuomo C."/>
            <person name="Young S.K."/>
            <person name="Zeng Q."/>
            <person name="Gargeya S."/>
            <person name="Alvarado L."/>
            <person name="Berlin A."/>
            <person name="Chapman S.B."/>
            <person name="Chen Z."/>
            <person name="Freedman E."/>
            <person name="Gellesch M."/>
            <person name="Goldberg J."/>
            <person name="Griggs A."/>
            <person name="Gujja S."/>
            <person name="Heilman E."/>
            <person name="Heiman D."/>
            <person name="Howarth C."/>
            <person name="Mehta T."/>
            <person name="Neiman D."/>
            <person name="Pearson M."/>
            <person name="Roberts A."/>
            <person name="Saif S."/>
            <person name="Shea T."/>
            <person name="Shenoy N."/>
            <person name="Sisk P."/>
            <person name="Stolte C."/>
            <person name="Sykes S."/>
            <person name="White J."/>
            <person name="Yandava C."/>
            <person name="Burger G."/>
            <person name="Gray M.W."/>
            <person name="Holland P.W.H."/>
            <person name="King N."/>
            <person name="Lang F.B.F."/>
            <person name="Roger A.J."/>
            <person name="Ruiz-Trillo I."/>
            <person name="Haas B."/>
            <person name="Nusbaum C."/>
            <person name="Birren B."/>
        </authorList>
    </citation>
    <scope>NUCLEOTIDE SEQUENCE [LARGE SCALE GENOMIC DNA]</scope>
    <source>
        <strain evidence="2 3">JP610</strain>
    </source>
</reference>